<dbReference type="AlphaFoldDB" id="A0A248UQ48"/>
<evidence type="ECO:0000313" key="2">
    <source>
        <dbReference type="Proteomes" id="UP000215256"/>
    </source>
</evidence>
<geneLocation type="plasmid" evidence="1 2">
    <name>unnamed1</name>
</geneLocation>
<dbReference type="EMBL" id="CP022605">
    <property type="protein sequence ID" value="ASV88722.1"/>
    <property type="molecule type" value="Genomic_DNA"/>
</dbReference>
<keyword evidence="1" id="KW-0614">Plasmid</keyword>
<reference evidence="1 2" key="1">
    <citation type="submission" date="2017-07" db="EMBL/GenBank/DDBJ databases">
        <title>Phylogenetic study on the rhizospheric bacterium Ochrobactrum sp. A44.</title>
        <authorList>
            <person name="Krzyzanowska D.M."/>
            <person name="Ossowicki A."/>
            <person name="Rajewska M."/>
            <person name="Maciag T."/>
            <person name="Kaczynski Z."/>
            <person name="Czerwicka M."/>
            <person name="Jafra S."/>
        </authorList>
    </citation>
    <scope>NUCLEOTIDE SEQUENCE [LARGE SCALE GENOMIC DNA]</scope>
    <source>
        <strain evidence="1 2">A44</strain>
        <plasmid evidence="1 2">unnamed1</plasmid>
    </source>
</reference>
<accession>A0A248UQ48</accession>
<gene>
    <name evidence="1" type="ORF">CES85_3400</name>
</gene>
<protein>
    <submittedName>
        <fullName evidence="1">Uncharacterized protein</fullName>
    </submittedName>
</protein>
<proteinExistence type="predicted"/>
<evidence type="ECO:0000313" key="1">
    <source>
        <dbReference type="EMBL" id="ASV88722.1"/>
    </source>
</evidence>
<dbReference type="Proteomes" id="UP000215256">
    <property type="component" value="Plasmid unnamed1"/>
</dbReference>
<sequence>MVLNIKLSDDAFGVSGETFDLHPLEDTLEVSVKGVATLVDHEIGGGYFAIRFDATDPETALEKSERGTRST</sequence>
<name>A0A248UQ48_9HYPH</name>
<organism evidence="1 2">
    <name type="scientific">Ochrobactrum quorumnocens</name>
    <dbReference type="NCBI Taxonomy" id="271865"/>
    <lineage>
        <taxon>Bacteria</taxon>
        <taxon>Pseudomonadati</taxon>
        <taxon>Pseudomonadota</taxon>
        <taxon>Alphaproteobacteria</taxon>
        <taxon>Hyphomicrobiales</taxon>
        <taxon>Brucellaceae</taxon>
        <taxon>Brucella/Ochrobactrum group</taxon>
        <taxon>Ochrobactrum</taxon>
    </lineage>
</organism>
<dbReference type="KEGG" id="och:CES85_3400"/>